<reference evidence="1 2" key="1">
    <citation type="submission" date="2019-06" db="EMBL/GenBank/DDBJ databases">
        <title>WGS assembly of Gossypium darwinii.</title>
        <authorList>
            <person name="Chen Z.J."/>
            <person name="Sreedasyam A."/>
            <person name="Ando A."/>
            <person name="Song Q."/>
            <person name="De L."/>
            <person name="Hulse-Kemp A."/>
            <person name="Ding M."/>
            <person name="Ye W."/>
            <person name="Kirkbride R."/>
            <person name="Jenkins J."/>
            <person name="Plott C."/>
            <person name="Lovell J."/>
            <person name="Lin Y.-M."/>
            <person name="Vaughn R."/>
            <person name="Liu B."/>
            <person name="Li W."/>
            <person name="Simpson S."/>
            <person name="Scheffler B."/>
            <person name="Saski C."/>
            <person name="Grover C."/>
            <person name="Hu G."/>
            <person name="Conover J."/>
            <person name="Carlson J."/>
            <person name="Shu S."/>
            <person name="Boston L."/>
            <person name="Williams M."/>
            <person name="Peterson D."/>
            <person name="Mcgee K."/>
            <person name="Jones D."/>
            <person name="Wendel J."/>
            <person name="Stelly D."/>
            <person name="Grimwood J."/>
            <person name="Schmutz J."/>
        </authorList>
    </citation>
    <scope>NUCLEOTIDE SEQUENCE [LARGE SCALE GENOMIC DNA]</scope>
    <source>
        <strain evidence="1">1808015.09</strain>
    </source>
</reference>
<gene>
    <name evidence="1" type="ORF">ES288_A08G254300v1</name>
</gene>
<dbReference type="Gene3D" id="3.60.10.10">
    <property type="entry name" value="Endonuclease/exonuclease/phosphatase"/>
    <property type="match status" value="1"/>
</dbReference>
<dbReference type="Proteomes" id="UP000323506">
    <property type="component" value="Chromosome A08"/>
</dbReference>
<dbReference type="EMBL" id="CM017695">
    <property type="protein sequence ID" value="TYH07695.1"/>
    <property type="molecule type" value="Genomic_DNA"/>
</dbReference>
<dbReference type="PANTHER" id="PTHR33710:SF64">
    <property type="entry name" value="ENDONUCLEASE_EXONUCLEASE_PHOSPHATASE DOMAIN-CONTAINING PROTEIN"/>
    <property type="match status" value="1"/>
</dbReference>
<evidence type="ECO:0000313" key="1">
    <source>
        <dbReference type="EMBL" id="TYH07695.1"/>
    </source>
</evidence>
<evidence type="ECO:0000313" key="2">
    <source>
        <dbReference type="Proteomes" id="UP000323506"/>
    </source>
</evidence>
<keyword evidence="2" id="KW-1185">Reference proteome</keyword>
<name>A0A5D2FNH1_GOSDA</name>
<organism evidence="1 2">
    <name type="scientific">Gossypium darwinii</name>
    <name type="common">Darwin's cotton</name>
    <name type="synonym">Gossypium barbadense var. darwinii</name>
    <dbReference type="NCBI Taxonomy" id="34276"/>
    <lineage>
        <taxon>Eukaryota</taxon>
        <taxon>Viridiplantae</taxon>
        <taxon>Streptophyta</taxon>
        <taxon>Embryophyta</taxon>
        <taxon>Tracheophyta</taxon>
        <taxon>Spermatophyta</taxon>
        <taxon>Magnoliopsida</taxon>
        <taxon>eudicotyledons</taxon>
        <taxon>Gunneridae</taxon>
        <taxon>Pentapetalae</taxon>
        <taxon>rosids</taxon>
        <taxon>malvids</taxon>
        <taxon>Malvales</taxon>
        <taxon>Malvaceae</taxon>
        <taxon>Malvoideae</taxon>
        <taxon>Gossypium</taxon>
    </lineage>
</organism>
<dbReference type="PANTHER" id="PTHR33710">
    <property type="entry name" value="BNAC02G09200D PROTEIN"/>
    <property type="match status" value="1"/>
</dbReference>
<dbReference type="AlphaFoldDB" id="A0A5D2FNH1"/>
<protein>
    <recommendedName>
        <fullName evidence="3">Endonuclease/exonuclease/phosphatase domain-containing protein</fullName>
    </recommendedName>
</protein>
<dbReference type="InterPro" id="IPR036691">
    <property type="entry name" value="Endo/exonu/phosph_ase_sf"/>
</dbReference>
<sequence length="176" mass="20947">MRRLSVPPGWRRKWVIRLTNVSLGRVEEAESWDLLRSLAQHPILPWVCIGDFNHLLSVNDKWGGVEYPTRWLNGFRDCIMDCHLSKPQLVGSEFTWERGRGADSFVMERLDRAFMNSNWTQLFPLFWLFNLVSSTSDHNPFLFVYKTSFPSRRMKRFKFEMHGFLRMVSILWWSSA</sequence>
<dbReference type="SUPFAM" id="SSF56219">
    <property type="entry name" value="DNase I-like"/>
    <property type="match status" value="1"/>
</dbReference>
<accession>A0A5D2FNH1</accession>
<evidence type="ECO:0008006" key="3">
    <source>
        <dbReference type="Google" id="ProtNLM"/>
    </source>
</evidence>
<proteinExistence type="predicted"/>